<dbReference type="GO" id="GO:0008654">
    <property type="term" value="P:phospholipid biosynthetic process"/>
    <property type="evidence" value="ECO:0007669"/>
    <property type="project" value="UniProtKB-KW"/>
</dbReference>
<feature type="transmembrane region" description="Helical" evidence="16">
    <location>
        <begin position="12"/>
        <end position="35"/>
    </location>
</feature>
<sequence length="254" mass="28393">MMRRSRKRRSRVNILPSLLTIGNMYMGLLSIVYTINGQFEIAGWLILVALLFDGSDGHIARLTKSASNFGKELDSLADVVTFGVAPAVLVYRSVLHNYQHIGAFIVTVYAITGALRLARYNIQSGSVVKSFTGLPIPGAGCLVAAIVLMKMKYETPLIEAYLPPFMAALMIALAFLMVSRIIYPKQEIFLVHRHRALQYTFILILIFSLVRLKPTLFVFVIFFSYALVGPLNYLARNRLFGGKLQLDQEEANAQ</sequence>
<name>A0A3A4N258_ABYX5</name>
<gene>
    <name evidence="17" type="primary">pssA</name>
    <name evidence="17" type="ORF">C4520_19230</name>
</gene>
<dbReference type="InterPro" id="IPR004533">
    <property type="entry name" value="CDP-diaglyc--ser_O-PTrfase"/>
</dbReference>
<evidence type="ECO:0000256" key="4">
    <source>
        <dbReference type="ARBA" id="ARBA00013174"/>
    </source>
</evidence>
<dbReference type="InterPro" id="IPR050324">
    <property type="entry name" value="CDP-alcohol_PTase-I"/>
</dbReference>
<comment type="similarity">
    <text evidence="3 15">Belongs to the CDP-alcohol phosphatidyltransferase class-I family.</text>
</comment>
<comment type="catalytic activity">
    <reaction evidence="1">
        <text>a CDP-1,2-diacyl-sn-glycerol + L-serine = a 1,2-diacyl-sn-glycero-3-phospho-L-serine + CMP + H(+)</text>
        <dbReference type="Rhea" id="RHEA:16913"/>
        <dbReference type="ChEBI" id="CHEBI:15378"/>
        <dbReference type="ChEBI" id="CHEBI:33384"/>
        <dbReference type="ChEBI" id="CHEBI:57262"/>
        <dbReference type="ChEBI" id="CHEBI:58332"/>
        <dbReference type="ChEBI" id="CHEBI:60377"/>
        <dbReference type="EC" id="2.7.8.8"/>
    </reaction>
</comment>
<evidence type="ECO:0000256" key="7">
    <source>
        <dbReference type="ARBA" id="ARBA00022679"/>
    </source>
</evidence>
<evidence type="ECO:0000256" key="14">
    <source>
        <dbReference type="ARBA" id="ARBA00032361"/>
    </source>
</evidence>
<keyword evidence="8 16" id="KW-0812">Transmembrane</keyword>
<dbReference type="Pfam" id="PF01066">
    <property type="entry name" value="CDP-OH_P_transf"/>
    <property type="match status" value="1"/>
</dbReference>
<feature type="transmembrane region" description="Helical" evidence="16">
    <location>
        <begin position="216"/>
        <end position="235"/>
    </location>
</feature>
<dbReference type="NCBIfam" id="TIGR00473">
    <property type="entry name" value="pssA"/>
    <property type="match status" value="1"/>
</dbReference>
<evidence type="ECO:0000256" key="5">
    <source>
        <dbReference type="ARBA" id="ARBA00017171"/>
    </source>
</evidence>
<feature type="transmembrane region" description="Helical" evidence="16">
    <location>
        <begin position="161"/>
        <end position="183"/>
    </location>
</feature>
<keyword evidence="7 15" id="KW-0808">Transferase</keyword>
<dbReference type="InterPro" id="IPR043130">
    <property type="entry name" value="CDP-OH_PTrfase_TM_dom"/>
</dbReference>
<evidence type="ECO:0000256" key="11">
    <source>
        <dbReference type="ARBA" id="ARBA00023136"/>
    </source>
</evidence>
<evidence type="ECO:0000256" key="16">
    <source>
        <dbReference type="SAM" id="Phobius"/>
    </source>
</evidence>
<evidence type="ECO:0000313" key="17">
    <source>
        <dbReference type="EMBL" id="RJP16143.1"/>
    </source>
</evidence>
<keyword evidence="12" id="KW-0594">Phospholipid biosynthesis</keyword>
<dbReference type="GO" id="GO:0003882">
    <property type="term" value="F:CDP-diacylglycerol-serine O-phosphatidyltransferase activity"/>
    <property type="evidence" value="ECO:0007669"/>
    <property type="project" value="UniProtKB-EC"/>
</dbReference>
<dbReference type="EMBL" id="QZKU01000128">
    <property type="protein sequence ID" value="RJP16143.1"/>
    <property type="molecule type" value="Genomic_DNA"/>
</dbReference>
<evidence type="ECO:0000256" key="3">
    <source>
        <dbReference type="ARBA" id="ARBA00010441"/>
    </source>
</evidence>
<evidence type="ECO:0000313" key="18">
    <source>
        <dbReference type="Proteomes" id="UP000265882"/>
    </source>
</evidence>
<organism evidence="17 18">
    <name type="scientific">Abyssobacteria bacterium (strain SURF_5)</name>
    <dbReference type="NCBI Taxonomy" id="2093360"/>
    <lineage>
        <taxon>Bacteria</taxon>
        <taxon>Pseudomonadati</taxon>
        <taxon>Candidatus Hydrogenedentota</taxon>
        <taxon>Candidatus Abyssobacteria</taxon>
    </lineage>
</organism>
<evidence type="ECO:0000256" key="9">
    <source>
        <dbReference type="ARBA" id="ARBA00022989"/>
    </source>
</evidence>
<reference evidence="17 18" key="1">
    <citation type="journal article" date="2017" name="ISME J.">
        <title>Energy and carbon metabolisms in a deep terrestrial subsurface fluid microbial community.</title>
        <authorList>
            <person name="Momper L."/>
            <person name="Jungbluth S.P."/>
            <person name="Lee M.D."/>
            <person name="Amend J.P."/>
        </authorList>
    </citation>
    <scope>NUCLEOTIDE SEQUENCE [LARGE SCALE GENOMIC DNA]</scope>
    <source>
        <strain evidence="17">SURF_5</strain>
    </source>
</reference>
<evidence type="ECO:0000256" key="12">
    <source>
        <dbReference type="ARBA" id="ARBA00023209"/>
    </source>
</evidence>
<protein>
    <recommendedName>
        <fullName evidence="5">CDP-diacylglycerol--serine O-phosphatidyltransferase</fullName>
        <ecNumber evidence="4">2.7.8.8</ecNumber>
    </recommendedName>
    <alternativeName>
        <fullName evidence="14">Phosphatidylserine synthase</fullName>
    </alternativeName>
</protein>
<evidence type="ECO:0000256" key="1">
    <source>
        <dbReference type="ARBA" id="ARBA00000287"/>
    </source>
</evidence>
<dbReference type="PANTHER" id="PTHR14269:SF61">
    <property type="entry name" value="CDP-DIACYLGLYCEROL--SERINE O-PHOSPHATIDYLTRANSFERASE"/>
    <property type="match status" value="1"/>
</dbReference>
<keyword evidence="13" id="KW-1208">Phospholipid metabolism</keyword>
<evidence type="ECO:0000256" key="8">
    <source>
        <dbReference type="ARBA" id="ARBA00022692"/>
    </source>
</evidence>
<keyword evidence="9 16" id="KW-1133">Transmembrane helix</keyword>
<dbReference type="GO" id="GO:0016020">
    <property type="term" value="C:membrane"/>
    <property type="evidence" value="ECO:0007669"/>
    <property type="project" value="InterPro"/>
</dbReference>
<proteinExistence type="inferred from homology"/>
<keyword evidence="6" id="KW-0444">Lipid biosynthesis</keyword>
<feature type="transmembrane region" description="Helical" evidence="16">
    <location>
        <begin position="130"/>
        <end position="149"/>
    </location>
</feature>
<dbReference type="PANTHER" id="PTHR14269">
    <property type="entry name" value="CDP-DIACYLGLYCEROL--GLYCEROL-3-PHOSPHATE 3-PHOSPHATIDYLTRANSFERASE-RELATED"/>
    <property type="match status" value="1"/>
</dbReference>
<evidence type="ECO:0000256" key="13">
    <source>
        <dbReference type="ARBA" id="ARBA00023264"/>
    </source>
</evidence>
<accession>A0A3A4N258</accession>
<feature type="transmembrane region" description="Helical" evidence="16">
    <location>
        <begin position="195"/>
        <end position="210"/>
    </location>
</feature>
<dbReference type="PROSITE" id="PS00379">
    <property type="entry name" value="CDP_ALCOHOL_P_TRANSF"/>
    <property type="match status" value="1"/>
</dbReference>
<evidence type="ECO:0000256" key="10">
    <source>
        <dbReference type="ARBA" id="ARBA00023098"/>
    </source>
</evidence>
<keyword evidence="10" id="KW-0443">Lipid metabolism</keyword>
<dbReference type="InterPro" id="IPR048254">
    <property type="entry name" value="CDP_ALCOHOL_P_TRANSF_CS"/>
</dbReference>
<dbReference type="InterPro" id="IPR000462">
    <property type="entry name" value="CDP-OH_P_trans"/>
</dbReference>
<evidence type="ECO:0000256" key="6">
    <source>
        <dbReference type="ARBA" id="ARBA00022516"/>
    </source>
</evidence>
<dbReference type="Gene3D" id="1.20.120.1760">
    <property type="match status" value="1"/>
</dbReference>
<keyword evidence="11 16" id="KW-0472">Membrane</keyword>
<dbReference type="GO" id="GO:0012505">
    <property type="term" value="C:endomembrane system"/>
    <property type="evidence" value="ECO:0007669"/>
    <property type="project" value="UniProtKB-SubCell"/>
</dbReference>
<dbReference type="EC" id="2.7.8.8" evidence="4"/>
<comment type="caution">
    <text evidence="17">The sequence shown here is derived from an EMBL/GenBank/DDBJ whole genome shotgun (WGS) entry which is preliminary data.</text>
</comment>
<dbReference type="Proteomes" id="UP000265882">
    <property type="component" value="Unassembled WGS sequence"/>
</dbReference>
<evidence type="ECO:0000256" key="15">
    <source>
        <dbReference type="RuleBase" id="RU003750"/>
    </source>
</evidence>
<comment type="subcellular location">
    <subcellularLocation>
        <location evidence="2">Endomembrane system</location>
        <topology evidence="2">Multi-pass membrane protein</topology>
    </subcellularLocation>
</comment>
<dbReference type="AlphaFoldDB" id="A0A3A4N258"/>
<evidence type="ECO:0000256" key="2">
    <source>
        <dbReference type="ARBA" id="ARBA00004127"/>
    </source>
</evidence>
<feature type="transmembrane region" description="Helical" evidence="16">
    <location>
        <begin position="100"/>
        <end position="118"/>
    </location>
</feature>